<evidence type="ECO:0000256" key="6">
    <source>
        <dbReference type="ARBA" id="ARBA00022692"/>
    </source>
</evidence>
<keyword evidence="7" id="KW-0547">Nucleotide-binding</keyword>
<keyword evidence="4 13" id="KW-0597">Phosphoprotein</keyword>
<protein>
    <recommendedName>
        <fullName evidence="3">histidine kinase</fullName>
        <ecNumber evidence="3">2.7.13.3</ecNumber>
    </recommendedName>
</protein>
<dbReference type="InterPro" id="IPR004358">
    <property type="entry name" value="Sig_transdc_His_kin-like_C"/>
</dbReference>
<keyword evidence="12" id="KW-0472">Membrane</keyword>
<keyword evidence="9" id="KW-0067">ATP-binding</keyword>
<keyword evidence="8 17" id="KW-0418">Kinase</keyword>
<dbReference type="PANTHER" id="PTHR45339">
    <property type="entry name" value="HYBRID SIGNAL TRANSDUCTION HISTIDINE KINASE J"/>
    <property type="match status" value="1"/>
</dbReference>
<dbReference type="KEGG" id="hoh:Hoch_5275"/>
<dbReference type="CDD" id="cd16922">
    <property type="entry name" value="HATPase_EvgS-ArcB-TorS-like"/>
    <property type="match status" value="1"/>
</dbReference>
<dbReference type="InterPro" id="IPR001789">
    <property type="entry name" value="Sig_transdc_resp-reg_receiver"/>
</dbReference>
<feature type="domain" description="Response regulatory" evidence="15">
    <location>
        <begin position="707"/>
        <end position="824"/>
    </location>
</feature>
<dbReference type="STRING" id="502025.Hoch_5275"/>
<dbReference type="SUPFAM" id="SSF52172">
    <property type="entry name" value="CheY-like"/>
    <property type="match status" value="2"/>
</dbReference>
<dbReference type="Gene3D" id="3.30.565.10">
    <property type="entry name" value="Histidine kinase-like ATPase, C-terminal domain"/>
    <property type="match status" value="1"/>
</dbReference>
<evidence type="ECO:0000256" key="11">
    <source>
        <dbReference type="ARBA" id="ARBA00023012"/>
    </source>
</evidence>
<dbReference type="Pfam" id="PF00512">
    <property type="entry name" value="HisKA"/>
    <property type="match status" value="1"/>
</dbReference>
<dbReference type="InterPro" id="IPR035965">
    <property type="entry name" value="PAS-like_dom_sf"/>
</dbReference>
<comment type="catalytic activity">
    <reaction evidence="1">
        <text>ATP + protein L-histidine = ADP + protein N-phospho-L-histidine.</text>
        <dbReference type="EC" id="2.7.13.3"/>
    </reaction>
</comment>
<evidence type="ECO:0000256" key="3">
    <source>
        <dbReference type="ARBA" id="ARBA00012438"/>
    </source>
</evidence>
<dbReference type="SMART" id="SM00448">
    <property type="entry name" value="REC"/>
    <property type="match status" value="2"/>
</dbReference>
<evidence type="ECO:0000259" key="16">
    <source>
        <dbReference type="PROSITE" id="PS50112"/>
    </source>
</evidence>
<dbReference type="Pfam" id="PF02518">
    <property type="entry name" value="HATPase_c"/>
    <property type="match status" value="1"/>
</dbReference>
<evidence type="ECO:0000256" key="5">
    <source>
        <dbReference type="ARBA" id="ARBA00022679"/>
    </source>
</evidence>
<dbReference type="SUPFAM" id="SSF47384">
    <property type="entry name" value="Homodimeric domain of signal transducing histidine kinase"/>
    <property type="match status" value="1"/>
</dbReference>
<feature type="domain" description="Response regulatory" evidence="15">
    <location>
        <begin position="561"/>
        <end position="681"/>
    </location>
</feature>
<dbReference type="PROSITE" id="PS50112">
    <property type="entry name" value="PAS"/>
    <property type="match status" value="1"/>
</dbReference>
<dbReference type="GO" id="GO:0016020">
    <property type="term" value="C:membrane"/>
    <property type="evidence" value="ECO:0007669"/>
    <property type="project" value="UniProtKB-SubCell"/>
</dbReference>
<dbReference type="InterPro" id="IPR036890">
    <property type="entry name" value="HATPase_C_sf"/>
</dbReference>
<dbReference type="Proteomes" id="UP000001880">
    <property type="component" value="Chromosome"/>
</dbReference>
<dbReference type="CDD" id="cd17546">
    <property type="entry name" value="REC_hyHK_CKI1_RcsC-like"/>
    <property type="match status" value="1"/>
</dbReference>
<evidence type="ECO:0000259" key="15">
    <source>
        <dbReference type="PROSITE" id="PS50110"/>
    </source>
</evidence>
<comment type="subcellular location">
    <subcellularLocation>
        <location evidence="2">Membrane</location>
    </subcellularLocation>
</comment>
<sequence length="830" mass="88936">MLTPALDIAAFLAALVEARGPVQPRQALANALAALAAQSSASQALALRRIDAYAAEALAEWPAGSLPGGVIHPAILGDAAETGQPVYRDGSERIAAIPKRLRHAAAVLPWTLDDGSAGAFVLVRAGAAFTAEERGYLESLLGVLGLLAQLVNTTARAERLAARFGAIVQTLPHALVFIDDDGSEAFVNGAAAALLGISPAVTEPARVSAAMHAMRARASEQEDALRTIATAVAHDREIRDVRLSLAATESAPRTVLSVSSTPTRERGTPGRLWLYIDITARHLALEQLEANNAALETARHAADAANEAKSRFLATMSHELRTPMNGVLGMAGLLLDMGLAPEPSEYVETIRSSGDALLAIINDILDFSKLEAGMFELELQPFSLRSCVEEAFDLVAVSAAKKRLELALRIAEDVPWTVRGDITRLRQVIVNLLSNAIKFTDVGEVVIAIACAPKIDCQRAGVRLHLSVRDTGVGIPAELHKSLFRSFSQLDASISRKYGGTGLGLAICARLVALMDGRIWVESEQGAGATFHFTIDVDAVSDSGDAGEVHGPSYPELVGQRALVACGSEQVGHSVAEQLKSWGIDANCVTTTDEAVRRLRLLPYTLAILDRHLPGLDAPAFAEPTLASAIRAEAAQADLPLILMVSAVDVESRRLATRLGVGCLVKPVKRSHLFDAIMSQVMSHERWQPKRAELRGDTGWAERLPLRILVAEDNVVNQKVARLLLRRLGYRCDVVANGLEAVDAVSRRRYDLVLMDMQMPEMNGIEATRRLRGEARPGSPLHIVAMTANAMREDREACLSAGMDDFVSKPLRVSDLVTVLERLSAAARAS</sequence>
<accession>D0LXK5</accession>
<dbReference type="Gene3D" id="3.30.450.20">
    <property type="entry name" value="PAS domain"/>
    <property type="match status" value="1"/>
</dbReference>
<reference evidence="17 18" key="1">
    <citation type="journal article" date="2010" name="Stand. Genomic Sci.">
        <title>Complete genome sequence of Haliangium ochraceum type strain (SMP-2).</title>
        <authorList>
            <consortium name="US DOE Joint Genome Institute (JGI-PGF)"/>
            <person name="Ivanova N."/>
            <person name="Daum C."/>
            <person name="Lang E."/>
            <person name="Abt B."/>
            <person name="Kopitz M."/>
            <person name="Saunders E."/>
            <person name="Lapidus A."/>
            <person name="Lucas S."/>
            <person name="Glavina Del Rio T."/>
            <person name="Nolan M."/>
            <person name="Tice H."/>
            <person name="Copeland A."/>
            <person name="Cheng J.F."/>
            <person name="Chen F."/>
            <person name="Bruce D."/>
            <person name="Goodwin L."/>
            <person name="Pitluck S."/>
            <person name="Mavromatis K."/>
            <person name="Pati A."/>
            <person name="Mikhailova N."/>
            <person name="Chen A."/>
            <person name="Palaniappan K."/>
            <person name="Land M."/>
            <person name="Hauser L."/>
            <person name="Chang Y.J."/>
            <person name="Jeffries C.D."/>
            <person name="Detter J.C."/>
            <person name="Brettin T."/>
            <person name="Rohde M."/>
            <person name="Goker M."/>
            <person name="Bristow J."/>
            <person name="Markowitz V."/>
            <person name="Eisen J.A."/>
            <person name="Hugenholtz P."/>
            <person name="Kyrpides N.C."/>
            <person name="Klenk H.P."/>
        </authorList>
    </citation>
    <scope>NUCLEOTIDE SEQUENCE [LARGE SCALE GENOMIC DNA]</scope>
    <source>
        <strain evidence="18">DSM 14365 / CIP 107738 / JCM 11303 / AJ 13395 / SMP-2</strain>
    </source>
</reference>
<evidence type="ECO:0000256" key="1">
    <source>
        <dbReference type="ARBA" id="ARBA00000085"/>
    </source>
</evidence>
<feature type="domain" description="PAS" evidence="16">
    <location>
        <begin position="160"/>
        <end position="199"/>
    </location>
</feature>
<evidence type="ECO:0000259" key="14">
    <source>
        <dbReference type="PROSITE" id="PS50109"/>
    </source>
</evidence>
<evidence type="ECO:0000313" key="18">
    <source>
        <dbReference type="Proteomes" id="UP000001880"/>
    </source>
</evidence>
<evidence type="ECO:0000256" key="12">
    <source>
        <dbReference type="ARBA" id="ARBA00023136"/>
    </source>
</evidence>
<dbReference type="AlphaFoldDB" id="D0LXK5"/>
<name>D0LXK5_HALO1</name>
<dbReference type="InterPro" id="IPR011006">
    <property type="entry name" value="CheY-like_superfamily"/>
</dbReference>
<evidence type="ECO:0000256" key="9">
    <source>
        <dbReference type="ARBA" id="ARBA00022840"/>
    </source>
</evidence>
<dbReference type="eggNOG" id="COG0745">
    <property type="taxonomic scope" value="Bacteria"/>
</dbReference>
<dbReference type="Pfam" id="PF00072">
    <property type="entry name" value="Response_reg"/>
    <property type="match status" value="1"/>
</dbReference>
<dbReference type="InterPro" id="IPR003661">
    <property type="entry name" value="HisK_dim/P_dom"/>
</dbReference>
<dbReference type="PROSITE" id="PS50109">
    <property type="entry name" value="HIS_KIN"/>
    <property type="match status" value="1"/>
</dbReference>
<keyword evidence="18" id="KW-1185">Reference proteome</keyword>
<dbReference type="SUPFAM" id="SSF55785">
    <property type="entry name" value="PYP-like sensor domain (PAS domain)"/>
    <property type="match status" value="1"/>
</dbReference>
<dbReference type="EC" id="2.7.13.3" evidence="3"/>
<dbReference type="RefSeq" id="WP_012830352.1">
    <property type="nucleotide sequence ID" value="NC_013440.1"/>
</dbReference>
<evidence type="ECO:0000256" key="10">
    <source>
        <dbReference type="ARBA" id="ARBA00022989"/>
    </source>
</evidence>
<dbReference type="InterPro" id="IPR005467">
    <property type="entry name" value="His_kinase_dom"/>
</dbReference>
<dbReference type="FunFam" id="1.10.287.130:FF:000004">
    <property type="entry name" value="Ethylene receptor 1"/>
    <property type="match status" value="1"/>
</dbReference>
<dbReference type="HOGENOM" id="CLU_000445_114_15_7"/>
<dbReference type="eggNOG" id="COG0784">
    <property type="taxonomic scope" value="Bacteria"/>
</dbReference>
<dbReference type="OrthoDB" id="5468627at2"/>
<evidence type="ECO:0000313" key="17">
    <source>
        <dbReference type="EMBL" id="ACY17760.1"/>
    </source>
</evidence>
<dbReference type="EMBL" id="CP001804">
    <property type="protein sequence ID" value="ACY17760.1"/>
    <property type="molecule type" value="Genomic_DNA"/>
</dbReference>
<dbReference type="PROSITE" id="PS50110">
    <property type="entry name" value="RESPONSE_REGULATORY"/>
    <property type="match status" value="2"/>
</dbReference>
<dbReference type="InterPro" id="IPR036097">
    <property type="entry name" value="HisK_dim/P_sf"/>
</dbReference>
<keyword evidence="5" id="KW-0808">Transferase</keyword>
<proteinExistence type="predicted"/>
<gene>
    <name evidence="17" type="ordered locus">Hoch_5275</name>
</gene>
<dbReference type="Gene3D" id="3.40.50.2300">
    <property type="match status" value="2"/>
</dbReference>
<keyword evidence="10" id="KW-1133">Transmembrane helix</keyword>
<keyword evidence="6" id="KW-0812">Transmembrane</keyword>
<keyword evidence="11" id="KW-0902">Two-component regulatory system</keyword>
<evidence type="ECO:0000256" key="8">
    <source>
        <dbReference type="ARBA" id="ARBA00022777"/>
    </source>
</evidence>
<feature type="domain" description="Histidine kinase" evidence="14">
    <location>
        <begin position="315"/>
        <end position="539"/>
    </location>
</feature>
<dbReference type="SMART" id="SM00387">
    <property type="entry name" value="HATPase_c"/>
    <property type="match status" value="1"/>
</dbReference>
<feature type="modified residue" description="4-aspartylphosphate" evidence="13">
    <location>
        <position position="610"/>
    </location>
</feature>
<dbReference type="CDD" id="cd00082">
    <property type="entry name" value="HisKA"/>
    <property type="match status" value="1"/>
</dbReference>
<dbReference type="CDD" id="cd00156">
    <property type="entry name" value="REC"/>
    <property type="match status" value="1"/>
</dbReference>
<dbReference type="PRINTS" id="PR00344">
    <property type="entry name" value="BCTRLSENSOR"/>
</dbReference>
<dbReference type="GO" id="GO:0005524">
    <property type="term" value="F:ATP binding"/>
    <property type="evidence" value="ECO:0007669"/>
    <property type="project" value="UniProtKB-KW"/>
</dbReference>
<dbReference type="InterPro" id="IPR003594">
    <property type="entry name" value="HATPase_dom"/>
</dbReference>
<dbReference type="SMART" id="SM00388">
    <property type="entry name" value="HisKA"/>
    <property type="match status" value="1"/>
</dbReference>
<dbReference type="PANTHER" id="PTHR45339:SF1">
    <property type="entry name" value="HYBRID SIGNAL TRANSDUCTION HISTIDINE KINASE J"/>
    <property type="match status" value="1"/>
</dbReference>
<dbReference type="InterPro" id="IPR000014">
    <property type="entry name" value="PAS"/>
</dbReference>
<dbReference type="Gene3D" id="1.10.287.130">
    <property type="match status" value="1"/>
</dbReference>
<organism evidence="17 18">
    <name type="scientific">Haliangium ochraceum (strain DSM 14365 / JCM 11303 / SMP-2)</name>
    <dbReference type="NCBI Taxonomy" id="502025"/>
    <lineage>
        <taxon>Bacteria</taxon>
        <taxon>Pseudomonadati</taxon>
        <taxon>Myxococcota</taxon>
        <taxon>Polyangia</taxon>
        <taxon>Haliangiales</taxon>
        <taxon>Kofleriaceae</taxon>
        <taxon>Haliangium</taxon>
    </lineage>
</organism>
<evidence type="ECO:0000256" key="13">
    <source>
        <dbReference type="PROSITE-ProRule" id="PRU00169"/>
    </source>
</evidence>
<feature type="modified residue" description="4-aspartylphosphate" evidence="13">
    <location>
        <position position="756"/>
    </location>
</feature>
<dbReference type="FunFam" id="3.30.565.10:FF:000010">
    <property type="entry name" value="Sensor histidine kinase RcsC"/>
    <property type="match status" value="1"/>
</dbReference>
<evidence type="ECO:0000256" key="4">
    <source>
        <dbReference type="ARBA" id="ARBA00022553"/>
    </source>
</evidence>
<dbReference type="eggNOG" id="COG2205">
    <property type="taxonomic scope" value="Bacteria"/>
</dbReference>
<evidence type="ECO:0000256" key="7">
    <source>
        <dbReference type="ARBA" id="ARBA00022741"/>
    </source>
</evidence>
<dbReference type="SUPFAM" id="SSF55874">
    <property type="entry name" value="ATPase domain of HSP90 chaperone/DNA topoisomerase II/histidine kinase"/>
    <property type="match status" value="1"/>
</dbReference>
<evidence type="ECO:0000256" key="2">
    <source>
        <dbReference type="ARBA" id="ARBA00004370"/>
    </source>
</evidence>
<dbReference type="GO" id="GO:0000155">
    <property type="term" value="F:phosphorelay sensor kinase activity"/>
    <property type="evidence" value="ECO:0007669"/>
    <property type="project" value="InterPro"/>
</dbReference>